<dbReference type="InterPro" id="IPR003694">
    <property type="entry name" value="NAD_synthase"/>
</dbReference>
<comment type="catalytic activity">
    <reaction evidence="7 8">
        <text>deamido-NAD(+) + L-glutamine + ATP + H2O = L-glutamate + AMP + diphosphate + NAD(+) + H(+)</text>
        <dbReference type="Rhea" id="RHEA:24384"/>
        <dbReference type="ChEBI" id="CHEBI:15377"/>
        <dbReference type="ChEBI" id="CHEBI:15378"/>
        <dbReference type="ChEBI" id="CHEBI:29985"/>
        <dbReference type="ChEBI" id="CHEBI:30616"/>
        <dbReference type="ChEBI" id="CHEBI:33019"/>
        <dbReference type="ChEBI" id="CHEBI:57540"/>
        <dbReference type="ChEBI" id="CHEBI:58359"/>
        <dbReference type="ChEBI" id="CHEBI:58437"/>
        <dbReference type="ChEBI" id="CHEBI:456215"/>
        <dbReference type="EC" id="6.3.5.1"/>
    </reaction>
</comment>
<dbReference type="EC" id="6.3.5.1" evidence="7 8"/>
<keyword evidence="4 7" id="KW-0547">Nucleotide-binding</keyword>
<keyword evidence="6 7" id="KW-0520">NAD</keyword>
<feature type="binding site" evidence="7">
    <location>
        <position position="463"/>
    </location>
    <ligand>
        <name>ATP</name>
        <dbReference type="ChEBI" id="CHEBI:30616"/>
    </ligand>
</feature>
<dbReference type="GO" id="GO:0005737">
    <property type="term" value="C:cytoplasm"/>
    <property type="evidence" value="ECO:0007669"/>
    <property type="project" value="InterPro"/>
</dbReference>
<dbReference type="PROSITE" id="PS50263">
    <property type="entry name" value="CN_HYDROLASE"/>
    <property type="match status" value="1"/>
</dbReference>
<evidence type="ECO:0000256" key="5">
    <source>
        <dbReference type="ARBA" id="ARBA00022840"/>
    </source>
</evidence>
<dbReference type="PANTHER" id="PTHR23090">
    <property type="entry name" value="NH 3 /GLUTAMINE-DEPENDENT NAD + SYNTHETASE"/>
    <property type="match status" value="1"/>
</dbReference>
<dbReference type="Gene3D" id="1.10.10.1140">
    <property type="entry name" value="Glutamine-dependent NAD+ synthetase, C-terminal domain"/>
    <property type="match status" value="1"/>
</dbReference>
<evidence type="ECO:0000256" key="6">
    <source>
        <dbReference type="ARBA" id="ARBA00023027"/>
    </source>
</evidence>
<dbReference type="RefSeq" id="WP_022460598.1">
    <property type="nucleotide sequence ID" value="NZ_CAJJWD010000006.1"/>
</dbReference>
<keyword evidence="5 7" id="KW-0067">ATP-binding</keyword>
<feature type="active site" description="Nucleophile; for glutaminase activity" evidence="7">
    <location>
        <position position="169"/>
    </location>
</feature>
<dbReference type="GO" id="GO:0003952">
    <property type="term" value="F:NAD+ synthase (glutamine-hydrolyzing) activity"/>
    <property type="evidence" value="ECO:0007669"/>
    <property type="project" value="UniProtKB-UniRule"/>
</dbReference>
<feature type="binding site" evidence="7">
    <location>
        <position position="196"/>
    </location>
    <ligand>
        <name>L-glutamine</name>
        <dbReference type="ChEBI" id="CHEBI:58359"/>
    </ligand>
</feature>
<dbReference type="InterPro" id="IPR022310">
    <property type="entry name" value="NAD/GMP_synthase"/>
</dbReference>
<dbReference type="AlphaFoldDB" id="A0A1Q6FCS3"/>
<feature type="binding site" evidence="7">
    <location>
        <position position="439"/>
    </location>
    <ligand>
        <name>deamido-NAD(+)</name>
        <dbReference type="ChEBI" id="CHEBI:58437"/>
        <note>ligand shared between two neighboring subunits</note>
    </ligand>
</feature>
<feature type="active site" description="For glutaminase activity" evidence="7">
    <location>
        <position position="116"/>
    </location>
</feature>
<evidence type="ECO:0000256" key="2">
    <source>
        <dbReference type="ARBA" id="ARBA00007145"/>
    </source>
</evidence>
<evidence type="ECO:0000313" key="12">
    <source>
        <dbReference type="Proteomes" id="UP000187417"/>
    </source>
</evidence>
<reference evidence="11 12" key="1">
    <citation type="journal article" date="2016" name="Nat. Biotechnol.">
        <title>Measurement of bacterial replication rates in microbial communities.</title>
        <authorList>
            <person name="Brown C.T."/>
            <person name="Olm M.R."/>
            <person name="Thomas B.C."/>
            <person name="Banfield J.F."/>
        </authorList>
    </citation>
    <scope>NUCLEOTIDE SEQUENCE [LARGE SCALE GENOMIC DNA]</scope>
    <source>
        <strain evidence="11">CAG:67_53_122</strain>
    </source>
</reference>
<dbReference type="InterPro" id="IPR014729">
    <property type="entry name" value="Rossmann-like_a/b/a_fold"/>
</dbReference>
<dbReference type="Pfam" id="PF00795">
    <property type="entry name" value="CN_hydrolase"/>
    <property type="match status" value="1"/>
</dbReference>
<dbReference type="Gene3D" id="3.60.110.10">
    <property type="entry name" value="Carbon-nitrogen hydrolase"/>
    <property type="match status" value="1"/>
</dbReference>
<dbReference type="GO" id="GO:0008795">
    <property type="term" value="F:NAD+ synthase activity"/>
    <property type="evidence" value="ECO:0007669"/>
    <property type="project" value="UniProtKB-UniRule"/>
</dbReference>
<feature type="binding site" evidence="7">
    <location>
        <begin position="353"/>
        <end position="360"/>
    </location>
    <ligand>
        <name>ATP</name>
        <dbReference type="ChEBI" id="CHEBI:30616"/>
    </ligand>
</feature>
<dbReference type="CDD" id="cd00553">
    <property type="entry name" value="NAD_synthase"/>
    <property type="match status" value="1"/>
</dbReference>
<feature type="binding site" evidence="7">
    <location>
        <position position="468"/>
    </location>
    <ligand>
        <name>deamido-NAD(+)</name>
        <dbReference type="ChEBI" id="CHEBI:58437"/>
        <note>ligand shared between two neighboring subunits</note>
    </ligand>
</feature>
<protein>
    <recommendedName>
        <fullName evidence="7 8">Glutamine-dependent NAD(+) synthetase</fullName>
        <ecNumber evidence="7 8">6.3.5.1</ecNumber>
    </recommendedName>
    <alternativeName>
        <fullName evidence="7 8">NAD(+) synthase [glutamine-hydrolyzing]</fullName>
    </alternativeName>
</protein>
<dbReference type="InterPro" id="IPR036526">
    <property type="entry name" value="C-N_Hydrolase_sf"/>
</dbReference>
<dbReference type="CDD" id="cd07570">
    <property type="entry name" value="GAT_Gln-NAD-synth"/>
    <property type="match status" value="1"/>
</dbReference>
<sequence length="644" mass="71623">MNRFGFLKVAAAVPHVRIADCDYNAQHITELIRKGADRGASIILFPELCITSYTCGDLIQQPALLHAAEQALGYILAQTRELPIVAIVGMPVTYGNALYNCAVVFAQGRIHGVVPKTYIPNYSEFYEARCFMSGEEIGLATIRMCGQDTDFGRNMLFNIGGVKFGVEICEDMWVPAAPSLHQAVDGAQILFNLSASPEVLGKHNYLLTLVKSQSARTQSAYIYCSAGYGESSTDLVFGGNGLIVESGRMLRRTERFSTEEQLIVADIDTEKLLNSRRRTTTFAPHRPAERIIVEIPLPENPANVTLDREFSSHPFVPQTPEEMDESGREIINIQTMGLAQRLQHTDCKKVVIGVSGGLDSTLALLIAVRTFDRLGLDRKGIIGVTMPGFGTSNRTYRNSIALMRCLGITSREISIRKACEQHFADIGLNPEEQSSAYENAQARERTQILMDIANMEHGMVLGTGDLSELALGWATYNGDQMSMYGLNASLPKTLIQVLLRWMAQVCQDDAIREILLDVVATPISPELLPSSEEGGIAQHTEKLVGPYELHDFFLYHFIQNGYSPAKILFAAEKAFDGRYDRATILRWMRVFFQRFFSQQFKRSAMPDGPKVGIISLSPRGDWRMPSDATASLWLREIDLLIQEK</sequence>
<gene>
    <name evidence="7" type="primary">nadE</name>
    <name evidence="11" type="ORF">BHV66_00885</name>
</gene>
<feature type="binding site" evidence="7">
    <location>
        <position position="202"/>
    </location>
    <ligand>
        <name>L-glutamine</name>
        <dbReference type="ChEBI" id="CHEBI:58359"/>
    </ligand>
</feature>
<dbReference type="Gene3D" id="3.40.50.620">
    <property type="entry name" value="HUPs"/>
    <property type="match status" value="1"/>
</dbReference>
<evidence type="ECO:0000256" key="1">
    <source>
        <dbReference type="ARBA" id="ARBA00005188"/>
    </source>
</evidence>
<dbReference type="Pfam" id="PF02540">
    <property type="entry name" value="NAD_synthase"/>
    <property type="match status" value="1"/>
</dbReference>
<dbReference type="SUPFAM" id="SSF56317">
    <property type="entry name" value="Carbon-nitrogen hydrolase"/>
    <property type="match status" value="1"/>
</dbReference>
<keyword evidence="3 7" id="KW-0436">Ligase</keyword>
<evidence type="ECO:0000313" key="11">
    <source>
        <dbReference type="EMBL" id="OKY96655.1"/>
    </source>
</evidence>
<comment type="similarity">
    <text evidence="9">Belongs to the NAD synthetase family.</text>
</comment>
<dbReference type="GO" id="GO:0005524">
    <property type="term" value="F:ATP binding"/>
    <property type="evidence" value="ECO:0007669"/>
    <property type="project" value="UniProtKB-UniRule"/>
</dbReference>
<comment type="function">
    <text evidence="7">Catalyzes the ATP-dependent amidation of deamido-NAD to form NAD. Uses L-glutamine as a nitrogen source.</text>
</comment>
<proteinExistence type="inferred from homology"/>
<evidence type="ECO:0000256" key="9">
    <source>
        <dbReference type="RuleBase" id="RU003811"/>
    </source>
</evidence>
<feature type="active site" description="Proton acceptor; for glutaminase activity" evidence="7">
    <location>
        <position position="47"/>
    </location>
</feature>
<dbReference type="EMBL" id="MNQH01000001">
    <property type="protein sequence ID" value="OKY96655.1"/>
    <property type="molecule type" value="Genomic_DNA"/>
</dbReference>
<dbReference type="SUPFAM" id="SSF52402">
    <property type="entry name" value="Adenine nucleotide alpha hydrolases-like"/>
    <property type="match status" value="1"/>
</dbReference>
<dbReference type="GO" id="GO:0009435">
    <property type="term" value="P:NAD+ biosynthetic process"/>
    <property type="evidence" value="ECO:0007669"/>
    <property type="project" value="UniProtKB-UniRule"/>
</dbReference>
<accession>A0A1Q6FCS3</accession>
<comment type="pathway">
    <text evidence="1 7 8">Cofactor biosynthesis; NAD(+) biosynthesis; NAD(+) from deamido-NAD(+) (L-Gln route): step 1/1.</text>
</comment>
<dbReference type="InterPro" id="IPR041856">
    <property type="entry name" value="NAD+_synth_C"/>
</dbReference>
<dbReference type="GO" id="GO:0004359">
    <property type="term" value="F:glutaminase activity"/>
    <property type="evidence" value="ECO:0007669"/>
    <property type="project" value="InterPro"/>
</dbReference>
<dbReference type="NCBIfam" id="NF002730">
    <property type="entry name" value="PRK02628.1"/>
    <property type="match status" value="1"/>
</dbReference>
<feature type="binding site" evidence="7">
    <location>
        <position position="601"/>
    </location>
    <ligand>
        <name>deamido-NAD(+)</name>
        <dbReference type="ChEBI" id="CHEBI:58437"/>
        <note>ligand shared between two neighboring subunits</note>
    </ligand>
</feature>
<comment type="similarity">
    <text evidence="2 7 8">In the C-terminal section; belongs to the NAD synthetase family.</text>
</comment>
<organism evidence="11 12">
    <name type="scientific">Alistipes putredinis</name>
    <dbReference type="NCBI Taxonomy" id="28117"/>
    <lineage>
        <taxon>Bacteria</taxon>
        <taxon>Pseudomonadati</taxon>
        <taxon>Bacteroidota</taxon>
        <taxon>Bacteroidia</taxon>
        <taxon>Bacteroidales</taxon>
        <taxon>Rikenellaceae</taxon>
        <taxon>Alistipes</taxon>
    </lineage>
</organism>
<dbReference type="InterPro" id="IPR014445">
    <property type="entry name" value="Gln-dep_NAD_synthase"/>
</dbReference>
<name>A0A1Q6FCS3_9BACT</name>
<dbReference type="Proteomes" id="UP000187417">
    <property type="component" value="Unassembled WGS sequence"/>
</dbReference>
<evidence type="ECO:0000256" key="8">
    <source>
        <dbReference type="PIRNR" id="PIRNR006630"/>
    </source>
</evidence>
<dbReference type="PANTHER" id="PTHR23090:SF9">
    <property type="entry name" value="GLUTAMINE-DEPENDENT NAD(+) SYNTHETASE"/>
    <property type="match status" value="1"/>
</dbReference>
<feature type="domain" description="CN hydrolase" evidence="10">
    <location>
        <begin position="7"/>
        <end position="269"/>
    </location>
</feature>
<evidence type="ECO:0000259" key="10">
    <source>
        <dbReference type="PROSITE" id="PS50263"/>
    </source>
</evidence>
<feature type="binding site" evidence="7">
    <location>
        <begin position="473"/>
        <end position="476"/>
    </location>
    <ligand>
        <name>deamido-NAD(+)</name>
        <dbReference type="ChEBI" id="CHEBI:58437"/>
        <note>ligand shared between two neighboring subunits</note>
    </ligand>
</feature>
<feature type="binding site" evidence="7">
    <location>
        <position position="122"/>
    </location>
    <ligand>
        <name>L-glutamine</name>
        <dbReference type="ChEBI" id="CHEBI:58359"/>
    </ligand>
</feature>
<evidence type="ECO:0000256" key="4">
    <source>
        <dbReference type="ARBA" id="ARBA00022741"/>
    </source>
</evidence>
<evidence type="ECO:0000256" key="3">
    <source>
        <dbReference type="ARBA" id="ARBA00022598"/>
    </source>
</evidence>
<evidence type="ECO:0000256" key="7">
    <source>
        <dbReference type="HAMAP-Rule" id="MF_02090"/>
    </source>
</evidence>
<dbReference type="STRING" id="28117.BHV66_00885"/>
<dbReference type="NCBIfam" id="TIGR00552">
    <property type="entry name" value="nadE"/>
    <property type="match status" value="1"/>
</dbReference>
<comment type="caution">
    <text evidence="11">The sequence shown here is derived from an EMBL/GenBank/DDBJ whole genome shotgun (WGS) entry which is preliminary data.</text>
</comment>
<dbReference type="HAMAP" id="MF_02090">
    <property type="entry name" value="NadE_glutamine_dep"/>
    <property type="match status" value="1"/>
</dbReference>
<dbReference type="InterPro" id="IPR003010">
    <property type="entry name" value="C-N_Hydrolase"/>
</dbReference>
<dbReference type="UniPathway" id="UPA00253">
    <property type="reaction ID" value="UER00334"/>
</dbReference>
<dbReference type="PIRSF" id="PIRSF006630">
    <property type="entry name" value="NADS_GAT"/>
    <property type="match status" value="1"/>
</dbReference>